<dbReference type="EMBL" id="JBGMDY010000003">
    <property type="protein sequence ID" value="KAL2340085.1"/>
    <property type="molecule type" value="Genomic_DNA"/>
</dbReference>
<dbReference type="AlphaFoldDB" id="A0ABD1MYM6"/>
<proteinExistence type="predicted"/>
<feature type="compositionally biased region" description="Basic and acidic residues" evidence="1">
    <location>
        <begin position="211"/>
        <end position="232"/>
    </location>
</feature>
<protein>
    <submittedName>
        <fullName evidence="2">Uncharacterized protein</fullName>
    </submittedName>
</protein>
<organism evidence="2 3">
    <name type="scientific">Flemingia macrophylla</name>
    <dbReference type="NCBI Taxonomy" id="520843"/>
    <lineage>
        <taxon>Eukaryota</taxon>
        <taxon>Viridiplantae</taxon>
        <taxon>Streptophyta</taxon>
        <taxon>Embryophyta</taxon>
        <taxon>Tracheophyta</taxon>
        <taxon>Spermatophyta</taxon>
        <taxon>Magnoliopsida</taxon>
        <taxon>eudicotyledons</taxon>
        <taxon>Gunneridae</taxon>
        <taxon>Pentapetalae</taxon>
        <taxon>rosids</taxon>
        <taxon>fabids</taxon>
        <taxon>Fabales</taxon>
        <taxon>Fabaceae</taxon>
        <taxon>Papilionoideae</taxon>
        <taxon>50 kb inversion clade</taxon>
        <taxon>NPAAA clade</taxon>
        <taxon>indigoferoid/millettioid clade</taxon>
        <taxon>Phaseoleae</taxon>
        <taxon>Flemingia</taxon>
    </lineage>
</organism>
<gene>
    <name evidence="2" type="ORF">Fmac_008025</name>
</gene>
<evidence type="ECO:0000313" key="3">
    <source>
        <dbReference type="Proteomes" id="UP001603857"/>
    </source>
</evidence>
<name>A0ABD1MYM6_9FABA</name>
<keyword evidence="3" id="KW-1185">Reference proteome</keyword>
<comment type="caution">
    <text evidence="2">The sequence shown here is derived from an EMBL/GenBank/DDBJ whole genome shotgun (WGS) entry which is preliminary data.</text>
</comment>
<feature type="region of interest" description="Disordered" evidence="1">
    <location>
        <begin position="171"/>
        <end position="191"/>
    </location>
</feature>
<evidence type="ECO:0000313" key="2">
    <source>
        <dbReference type="EMBL" id="KAL2340085.1"/>
    </source>
</evidence>
<accession>A0ABD1MYM6</accession>
<reference evidence="2 3" key="1">
    <citation type="submission" date="2024-08" db="EMBL/GenBank/DDBJ databases">
        <title>Insights into the chromosomal genome structure of Flemingia macrophylla.</title>
        <authorList>
            <person name="Ding Y."/>
            <person name="Zhao Y."/>
            <person name="Bi W."/>
            <person name="Wu M."/>
            <person name="Zhao G."/>
            <person name="Gong Y."/>
            <person name="Li W."/>
            <person name="Zhang P."/>
        </authorList>
    </citation>
    <scope>NUCLEOTIDE SEQUENCE [LARGE SCALE GENOMIC DNA]</scope>
    <source>
        <strain evidence="2">DYQJB</strain>
        <tissue evidence="2">Leaf</tissue>
    </source>
</reference>
<sequence>MIKILYRNICPLARLRGRVVGSGPTVGVKCSVQDFDTQLGRLPSAYRYKYVREEILTRYLEASSESIERSFFSFAAQIDKLLLRSSAVEALESQALLPTKEETMKEVLLKTPKWKPKFEAMKLADGEVASEKENVDKSPTKALKALSFSGKFGIWQEWTMRRSLARQPLGRSNVGSARVTQPPSPSALGLQRERWRLAIAGKMSLTESESVADKDGGDVDARVEGDDVHVEI</sequence>
<feature type="region of interest" description="Disordered" evidence="1">
    <location>
        <begin position="206"/>
        <end position="232"/>
    </location>
</feature>
<evidence type="ECO:0000256" key="1">
    <source>
        <dbReference type="SAM" id="MobiDB-lite"/>
    </source>
</evidence>
<dbReference type="Proteomes" id="UP001603857">
    <property type="component" value="Unassembled WGS sequence"/>
</dbReference>